<dbReference type="GO" id="GO:0009279">
    <property type="term" value="C:cell outer membrane"/>
    <property type="evidence" value="ECO:0007669"/>
    <property type="project" value="UniProtKB-SubCell"/>
</dbReference>
<feature type="region of interest" description="Disordered" evidence="12">
    <location>
        <begin position="24"/>
        <end position="47"/>
    </location>
</feature>
<evidence type="ECO:0000256" key="3">
    <source>
        <dbReference type="ARBA" id="ARBA00022452"/>
    </source>
</evidence>
<dbReference type="GO" id="GO:0015344">
    <property type="term" value="F:siderophore uptake transmembrane transporter activity"/>
    <property type="evidence" value="ECO:0007669"/>
    <property type="project" value="TreeGrafter"/>
</dbReference>
<evidence type="ECO:0000256" key="8">
    <source>
        <dbReference type="ARBA" id="ARBA00023170"/>
    </source>
</evidence>
<dbReference type="Gene3D" id="2.40.170.20">
    <property type="entry name" value="TonB-dependent receptor, beta-barrel domain"/>
    <property type="match status" value="1"/>
</dbReference>
<gene>
    <name evidence="16" type="ORF">SAMN05444354_114158</name>
</gene>
<keyword evidence="7 10" id="KW-0472">Membrane</keyword>
<reference evidence="17" key="1">
    <citation type="submission" date="2016-10" db="EMBL/GenBank/DDBJ databases">
        <authorList>
            <person name="Varghese N."/>
            <person name="Submissions S."/>
        </authorList>
    </citation>
    <scope>NUCLEOTIDE SEQUENCE [LARGE SCALE GENOMIC DNA]</scope>
    <source>
        <strain evidence="17">DSM 17044</strain>
    </source>
</reference>
<keyword evidence="4 10" id="KW-0812">Transmembrane</keyword>
<dbReference type="PROSITE" id="PS52016">
    <property type="entry name" value="TONB_DEPENDENT_REC_3"/>
    <property type="match status" value="1"/>
</dbReference>
<evidence type="ECO:0000256" key="5">
    <source>
        <dbReference type="ARBA" id="ARBA00022729"/>
    </source>
</evidence>
<evidence type="ECO:0000256" key="2">
    <source>
        <dbReference type="ARBA" id="ARBA00022448"/>
    </source>
</evidence>
<protein>
    <submittedName>
        <fullName evidence="16">Outer membrane receptor for ferrienterochelin and colicins</fullName>
    </submittedName>
</protein>
<proteinExistence type="inferred from homology"/>
<keyword evidence="6 11" id="KW-0798">TonB box</keyword>
<keyword evidence="8 16" id="KW-0675">Receptor</keyword>
<feature type="domain" description="TonB-dependent receptor plug" evidence="15">
    <location>
        <begin position="62"/>
        <end position="164"/>
    </location>
</feature>
<name>A0A1H7X9W6_STIAU</name>
<dbReference type="InterPro" id="IPR037066">
    <property type="entry name" value="Plug_dom_sf"/>
</dbReference>
<dbReference type="Gene3D" id="2.170.130.10">
    <property type="entry name" value="TonB-dependent receptor, plug domain"/>
    <property type="match status" value="1"/>
</dbReference>
<comment type="subcellular location">
    <subcellularLocation>
        <location evidence="1 10">Cell outer membrane</location>
        <topology evidence="1 10">Multi-pass membrane protein</topology>
    </subcellularLocation>
</comment>
<comment type="similarity">
    <text evidence="10 11">Belongs to the TonB-dependent receptor family.</text>
</comment>
<feature type="chain" id="PRO_5010303902" evidence="13">
    <location>
        <begin position="21"/>
        <end position="654"/>
    </location>
</feature>
<evidence type="ECO:0000256" key="6">
    <source>
        <dbReference type="ARBA" id="ARBA00023077"/>
    </source>
</evidence>
<keyword evidence="3 10" id="KW-1134">Transmembrane beta strand</keyword>
<dbReference type="EMBL" id="FOAP01000014">
    <property type="protein sequence ID" value="SEM30511.1"/>
    <property type="molecule type" value="Genomic_DNA"/>
</dbReference>
<keyword evidence="9 10" id="KW-0998">Cell outer membrane</keyword>
<dbReference type="InterPro" id="IPR000531">
    <property type="entry name" value="Beta-barrel_TonB"/>
</dbReference>
<dbReference type="CDD" id="cd01347">
    <property type="entry name" value="ligand_gated_channel"/>
    <property type="match status" value="1"/>
</dbReference>
<keyword evidence="5 13" id="KW-0732">Signal</keyword>
<dbReference type="OrthoDB" id="5389752at2"/>
<evidence type="ECO:0000313" key="17">
    <source>
        <dbReference type="Proteomes" id="UP000182719"/>
    </source>
</evidence>
<evidence type="ECO:0000256" key="10">
    <source>
        <dbReference type="PROSITE-ProRule" id="PRU01360"/>
    </source>
</evidence>
<dbReference type="AlphaFoldDB" id="A0A1H7X9W6"/>
<accession>A0A1H7X9W6</accession>
<dbReference type="InterPro" id="IPR036942">
    <property type="entry name" value="Beta-barrel_TonB_sf"/>
</dbReference>
<sequence length="654" mass="71059">MSGCWSFLIVLCALPGVAWSQDPPEAPAAVEPVPPAEATAAPEEAPVAQTVVTAARSPERMENTPVATEVITRAEIVASGARDAAELLAAHPGLEVASTFAGANLRVQGLGSEYALVLVDGERVTGRVDGAIDLSRLSMEDIEQVEIVKGPSSVLYGSDAVAGVVNFITRKARKPLGADLRLSYGSLQWIDLDATAEARREDWGLRVSGGLQRRDAYDLAPLDISTTGSSLSGFNVSARGDLKREGPLELSSTVSYERRVQRGVDLRRDTGAIFDRASRDDELTVRLSPAWRLSDAVTLRTDGHYTGFKRRYVNDQRQASALDTVEDTRDQLARLGGQLDARLGERHALVAGVELLGEHLTSDRLEDAGGERGRLSFYAQDTWTVVAQPNLALVPGVRLDADSQFGTAVTPRLALRVDPMSKLTLRASYGWGLRAPSFQELLLDFENPAVGYTVRGNPDLKPERSRSVNVSAEVRPASALLLWLNLFQHSLRDMISYSLQQDPEGMRFVYANLDRASVRGGEVGVRQKLPGSVQVELGYTLTDGRNRETDEPLEGQARHRLTGQVTWRFRPWGLETWVRGALVGSRPFSPDTDGDGVADPYRSQSYVTLDARISRQLPAGLRVFIAGSNLLDAGNPKDLPIPPRVLQAGLSAQL</sequence>
<dbReference type="SUPFAM" id="SSF56935">
    <property type="entry name" value="Porins"/>
    <property type="match status" value="1"/>
</dbReference>
<feature type="domain" description="TonB-dependent receptor-like beta-barrel" evidence="14">
    <location>
        <begin position="271"/>
        <end position="630"/>
    </location>
</feature>
<dbReference type="Pfam" id="PF00593">
    <property type="entry name" value="TonB_dep_Rec_b-barrel"/>
    <property type="match status" value="1"/>
</dbReference>
<evidence type="ECO:0000256" key="1">
    <source>
        <dbReference type="ARBA" id="ARBA00004571"/>
    </source>
</evidence>
<keyword evidence="17" id="KW-1185">Reference proteome</keyword>
<evidence type="ECO:0000256" key="12">
    <source>
        <dbReference type="SAM" id="MobiDB-lite"/>
    </source>
</evidence>
<evidence type="ECO:0000256" key="13">
    <source>
        <dbReference type="SAM" id="SignalP"/>
    </source>
</evidence>
<evidence type="ECO:0000259" key="14">
    <source>
        <dbReference type="Pfam" id="PF00593"/>
    </source>
</evidence>
<dbReference type="PANTHER" id="PTHR30069">
    <property type="entry name" value="TONB-DEPENDENT OUTER MEMBRANE RECEPTOR"/>
    <property type="match status" value="1"/>
</dbReference>
<keyword evidence="2 10" id="KW-0813">Transport</keyword>
<evidence type="ECO:0000313" key="16">
    <source>
        <dbReference type="EMBL" id="SEM30511.1"/>
    </source>
</evidence>
<evidence type="ECO:0000256" key="9">
    <source>
        <dbReference type="ARBA" id="ARBA00023237"/>
    </source>
</evidence>
<dbReference type="InterPro" id="IPR039426">
    <property type="entry name" value="TonB-dep_rcpt-like"/>
</dbReference>
<dbReference type="Pfam" id="PF07715">
    <property type="entry name" value="Plug"/>
    <property type="match status" value="1"/>
</dbReference>
<feature type="signal peptide" evidence="13">
    <location>
        <begin position="1"/>
        <end position="20"/>
    </location>
</feature>
<evidence type="ECO:0000256" key="7">
    <source>
        <dbReference type="ARBA" id="ARBA00023136"/>
    </source>
</evidence>
<organism evidence="16 17">
    <name type="scientific">Stigmatella aurantiaca</name>
    <dbReference type="NCBI Taxonomy" id="41"/>
    <lineage>
        <taxon>Bacteria</taxon>
        <taxon>Pseudomonadati</taxon>
        <taxon>Myxococcota</taxon>
        <taxon>Myxococcia</taxon>
        <taxon>Myxococcales</taxon>
        <taxon>Cystobacterineae</taxon>
        <taxon>Archangiaceae</taxon>
        <taxon>Stigmatella</taxon>
    </lineage>
</organism>
<feature type="compositionally biased region" description="Low complexity" evidence="12">
    <location>
        <begin position="27"/>
        <end position="47"/>
    </location>
</feature>
<dbReference type="PANTHER" id="PTHR30069:SF29">
    <property type="entry name" value="HEMOGLOBIN AND HEMOGLOBIN-HAPTOGLOBIN-BINDING PROTEIN 1-RELATED"/>
    <property type="match status" value="1"/>
</dbReference>
<dbReference type="GO" id="GO:0044718">
    <property type="term" value="P:siderophore transmembrane transport"/>
    <property type="evidence" value="ECO:0007669"/>
    <property type="project" value="TreeGrafter"/>
</dbReference>
<evidence type="ECO:0000256" key="11">
    <source>
        <dbReference type="RuleBase" id="RU003357"/>
    </source>
</evidence>
<dbReference type="InterPro" id="IPR012910">
    <property type="entry name" value="Plug_dom"/>
</dbReference>
<evidence type="ECO:0000256" key="4">
    <source>
        <dbReference type="ARBA" id="ARBA00022692"/>
    </source>
</evidence>
<dbReference type="Proteomes" id="UP000182719">
    <property type="component" value="Unassembled WGS sequence"/>
</dbReference>
<evidence type="ECO:0000259" key="15">
    <source>
        <dbReference type="Pfam" id="PF07715"/>
    </source>
</evidence>
<dbReference type="RefSeq" id="WP_075009002.1">
    <property type="nucleotide sequence ID" value="NZ_FOAP01000014.1"/>
</dbReference>